<sequence>MLLKNSVKPQLTYLNQSVSYLKKSKNLNLDSRIKDCVAIKPCIKRCIADCS</sequence>
<accession>U9UG29</accession>
<dbReference type="HOGENOM" id="CLU_3107542_0_0_1"/>
<gene>
    <name evidence="1" type="ORF">GLOINDRAFT_2710</name>
</gene>
<evidence type="ECO:0000313" key="1">
    <source>
        <dbReference type="EMBL" id="ESA14551.1"/>
    </source>
</evidence>
<organism evidence="1">
    <name type="scientific">Rhizophagus irregularis (strain DAOM 181602 / DAOM 197198 / MUCL 43194)</name>
    <name type="common">Arbuscular mycorrhizal fungus</name>
    <name type="synonym">Glomus intraradices</name>
    <dbReference type="NCBI Taxonomy" id="747089"/>
    <lineage>
        <taxon>Eukaryota</taxon>
        <taxon>Fungi</taxon>
        <taxon>Fungi incertae sedis</taxon>
        <taxon>Mucoromycota</taxon>
        <taxon>Glomeromycotina</taxon>
        <taxon>Glomeromycetes</taxon>
        <taxon>Glomerales</taxon>
        <taxon>Glomeraceae</taxon>
        <taxon>Rhizophagus</taxon>
    </lineage>
</organism>
<proteinExistence type="predicted"/>
<protein>
    <submittedName>
        <fullName evidence="1">Uncharacterized protein</fullName>
    </submittedName>
</protein>
<name>U9UG29_RHIID</name>
<reference evidence="1" key="1">
    <citation type="submission" date="2013-07" db="EMBL/GenBank/DDBJ databases">
        <title>The genome of an arbuscular mycorrhizal fungus provides insights into the evolution of the oldest plant symbiosis.</title>
        <authorList>
            <consortium name="DOE Joint Genome Institute"/>
            <person name="Tisserant E."/>
            <person name="Malbreil M."/>
            <person name="Kuo A."/>
            <person name="Kohler A."/>
            <person name="Symeonidi A."/>
            <person name="Balestrini R."/>
            <person name="Charron P."/>
            <person name="Duensing N."/>
            <person name="Frei-dit-Frey N."/>
            <person name="Gianinazzi-Pearson V."/>
            <person name="Gilbert B."/>
            <person name="Handa Y."/>
            <person name="Hijri M."/>
            <person name="Kaul R."/>
            <person name="Kawaguchi M."/>
            <person name="Krajinski F."/>
            <person name="Lammers P."/>
            <person name="Lapierre D."/>
            <person name="Masclaux F.G."/>
            <person name="Murat C."/>
            <person name="Morin E."/>
            <person name="Ndikumana S."/>
            <person name="Pagni M."/>
            <person name="Petitpierre D."/>
            <person name="Requena N."/>
            <person name="Rosikiewicz P."/>
            <person name="Riley R."/>
            <person name="Saito K."/>
            <person name="San Clemente H."/>
            <person name="Shapiro H."/>
            <person name="van Tuinen D."/>
            <person name="Becard G."/>
            <person name="Bonfante P."/>
            <person name="Paszkowski U."/>
            <person name="Shachar-Hill Y."/>
            <person name="Young J.P."/>
            <person name="Sanders I.R."/>
            <person name="Henrissat B."/>
            <person name="Rensing S.A."/>
            <person name="Grigoriev I.V."/>
            <person name="Corradi N."/>
            <person name="Roux C."/>
            <person name="Martin F."/>
        </authorList>
    </citation>
    <scope>NUCLEOTIDE SEQUENCE</scope>
    <source>
        <strain evidence="1">DAOM 197198</strain>
    </source>
</reference>
<dbReference type="AlphaFoldDB" id="U9UG29"/>
<dbReference type="EMBL" id="KI282802">
    <property type="protein sequence ID" value="ESA14551.1"/>
    <property type="molecule type" value="Genomic_DNA"/>
</dbReference>